<dbReference type="FunFam" id="2.170.130.10:FF:000003">
    <property type="entry name" value="SusC/RagA family TonB-linked outer membrane protein"/>
    <property type="match status" value="1"/>
</dbReference>
<keyword evidence="5 11" id="KW-0812">Transmembrane</keyword>
<dbReference type="InterPro" id="IPR008969">
    <property type="entry name" value="CarboxyPept-like_regulatory"/>
</dbReference>
<evidence type="ECO:0000256" key="6">
    <source>
        <dbReference type="ARBA" id="ARBA00023004"/>
    </source>
</evidence>
<keyword evidence="2 11" id="KW-0813">Transport</keyword>
<keyword evidence="7" id="KW-0406">Ion transport</keyword>
<keyword evidence="15" id="KW-1185">Reference proteome</keyword>
<dbReference type="GO" id="GO:0009279">
    <property type="term" value="C:cell outer membrane"/>
    <property type="evidence" value="ECO:0007669"/>
    <property type="project" value="UniProtKB-SubCell"/>
</dbReference>
<reference evidence="14 15" key="1">
    <citation type="submission" date="2019-12" db="EMBL/GenBank/DDBJ databases">
        <authorList>
            <person name="Dong K."/>
        </authorList>
    </citation>
    <scope>NUCLEOTIDE SEQUENCE [LARGE SCALE GENOMIC DNA]</scope>
    <source>
        <strain evidence="14 15">JCM 31225</strain>
    </source>
</reference>
<keyword evidence="3 11" id="KW-1134">Transmembrane beta strand</keyword>
<dbReference type="InterPro" id="IPR036942">
    <property type="entry name" value="Beta-barrel_TonB_sf"/>
</dbReference>
<keyword evidence="10 11" id="KW-0998">Cell outer membrane</keyword>
<dbReference type="Proteomes" id="UP000435036">
    <property type="component" value="Unassembled WGS sequence"/>
</dbReference>
<keyword evidence="9 11" id="KW-0472">Membrane</keyword>
<evidence type="ECO:0000256" key="8">
    <source>
        <dbReference type="ARBA" id="ARBA00023077"/>
    </source>
</evidence>
<keyword evidence="12" id="KW-1133">Transmembrane helix</keyword>
<evidence type="ECO:0000259" key="13">
    <source>
        <dbReference type="SMART" id="SM00965"/>
    </source>
</evidence>
<dbReference type="SUPFAM" id="SSF56935">
    <property type="entry name" value="Porins"/>
    <property type="match status" value="1"/>
</dbReference>
<evidence type="ECO:0000256" key="2">
    <source>
        <dbReference type="ARBA" id="ARBA00022448"/>
    </source>
</evidence>
<protein>
    <submittedName>
        <fullName evidence="14">SusC/RagA family TonB-linked outer membrane protein</fullName>
    </submittedName>
</protein>
<keyword evidence="6" id="KW-0408">Iron</keyword>
<dbReference type="Pfam" id="PF13715">
    <property type="entry name" value="CarbopepD_reg_2"/>
    <property type="match status" value="1"/>
</dbReference>
<dbReference type="GO" id="GO:0006826">
    <property type="term" value="P:iron ion transport"/>
    <property type="evidence" value="ECO:0007669"/>
    <property type="project" value="UniProtKB-KW"/>
</dbReference>
<feature type="transmembrane region" description="Helical" evidence="12">
    <location>
        <begin position="12"/>
        <end position="34"/>
    </location>
</feature>
<accession>A0A6N8L0C2</accession>
<dbReference type="InterPro" id="IPR039426">
    <property type="entry name" value="TonB-dep_rcpt-like"/>
</dbReference>
<dbReference type="PANTHER" id="PTHR32552:SF81">
    <property type="entry name" value="TONB-DEPENDENT OUTER MEMBRANE RECEPTOR"/>
    <property type="match status" value="1"/>
</dbReference>
<gene>
    <name evidence="14" type="ORF">GQF63_04335</name>
</gene>
<evidence type="ECO:0000256" key="1">
    <source>
        <dbReference type="ARBA" id="ARBA00004571"/>
    </source>
</evidence>
<evidence type="ECO:0000256" key="11">
    <source>
        <dbReference type="PROSITE-ProRule" id="PRU01360"/>
    </source>
</evidence>
<organism evidence="14 15">
    <name type="scientific">Sphingobacterium humi</name>
    <dbReference type="NCBI Taxonomy" id="1796905"/>
    <lineage>
        <taxon>Bacteria</taxon>
        <taxon>Pseudomonadati</taxon>
        <taxon>Bacteroidota</taxon>
        <taxon>Sphingobacteriia</taxon>
        <taxon>Sphingobacteriales</taxon>
        <taxon>Sphingobacteriaceae</taxon>
        <taxon>Sphingobacterium</taxon>
    </lineage>
</organism>
<keyword evidence="8" id="KW-0798">TonB box</keyword>
<dbReference type="SUPFAM" id="SSF49464">
    <property type="entry name" value="Carboxypeptidase regulatory domain-like"/>
    <property type="match status" value="1"/>
</dbReference>
<dbReference type="PROSITE" id="PS52016">
    <property type="entry name" value="TONB_DEPENDENT_REC_3"/>
    <property type="match status" value="1"/>
</dbReference>
<evidence type="ECO:0000256" key="7">
    <source>
        <dbReference type="ARBA" id="ARBA00023065"/>
    </source>
</evidence>
<sequence>MEIPWRTESTRFYLKILIVMKALFLCCAFTVLYASNVLSQQVNLRMKNVSMDQVLLKLSQTVQYDLVYDAKIFNGQKKVDIDFKNTPLRQALNQLFANSPYRYELQNGAIAIRKVTEPSSSSAVTAQQQRKISGTVKDDSGAPLANVSVQVLNSSVGTKTDENGYFELTLPADASSLTFSLMGYGNKQEEIGTRSSFQVSLSSSINDLDEVVVVGYGTQKKVNLTGSVAQVSSKDLLKRNASNTSIALQGMVPGVTVATTSGRPGYDGAGIKIRGTGSLNSENGPLILIDGVEGYMNYLDPNSIESITVLKDAASASIYGSRASNGVILVTTKRGNSESLNINYSGYVGTNIPTNFPEPVSAIEYMEAINVARANNNQTPQYSDETINIYKTQGADNFNLYDSNWKDLLVENNALTHNNSITFSGGNKRIRTFANVAHYYQDGNLPNNKYHRSTMKLNNDFTITDWLRGGIDLNIRQSKETRPAGDSPESLFNKVTTFVPVFSAINSDGTWGYGQNGDNPIALAKASGVSTGTSPELAIKGFLTLTPFKGFEVFTNYSSNRLESKSDYFLRPYDTYETGVYKVTYPTTGNAKSESWGQTIRNQFNLQSSYERTLGSHYLKVLGGMQTDEILGRSFAAGRKFYKYEGFEDLDNGDVLSMTNSGSHYEWAMLSYYGRLNYNFKERYLLEVNGRWDASTRFKGNNQWGFFPSVSAGWRISEEPFFQGIKNSINDLKIRGSMGTLGNQAIFSYYPYAAAIYAGQGYWFDYNQGTGVAQTEVANENISWEKSRQYNVGVDAVLLNSRLSLTLDVFRRKTFDMLQRFPIPNFVGLTPPWENRGDIENKGWELSATWRDKVNDFGYSVTANVTDIRNKVLNLYGNEYIGGSTITKEGEALYSYYGYVSNGLFQSQEEIDNNAVYGEKKNTKPGYVRYMDLSGPDGTPDGIIDSHDRTILGSNMPRYEYSLNLSADYKGFDLNLFFQGIGKKDLLYEGYGVRPFLVGRSMFKYQLDYWSEDNRGAEFPILLIDGSGNNPNNIPSDFWMKSGAFVRLKNVTLGYTLPKSLTERMKSKEVRFYVNAQNLLTFSKAYEGYDPENAVSNGSFYPLMKTFTFGVNVNF</sequence>
<comment type="subcellular location">
    <subcellularLocation>
        <location evidence="1 11">Cell outer membrane</location>
        <topology evidence="1 11">Multi-pass membrane protein</topology>
    </subcellularLocation>
</comment>
<dbReference type="InterPro" id="IPR023996">
    <property type="entry name" value="TonB-dep_OMP_SusC/RagA"/>
</dbReference>
<dbReference type="Pfam" id="PF07715">
    <property type="entry name" value="Plug"/>
    <property type="match status" value="1"/>
</dbReference>
<name>A0A6N8L0C2_9SPHI</name>
<proteinExistence type="inferred from homology"/>
<dbReference type="Gene3D" id="2.40.170.20">
    <property type="entry name" value="TonB-dependent receptor, beta-barrel domain"/>
    <property type="match status" value="1"/>
</dbReference>
<evidence type="ECO:0000256" key="9">
    <source>
        <dbReference type="ARBA" id="ARBA00023136"/>
    </source>
</evidence>
<dbReference type="NCBIfam" id="TIGR04057">
    <property type="entry name" value="SusC_RagA_signa"/>
    <property type="match status" value="1"/>
</dbReference>
<dbReference type="PANTHER" id="PTHR32552">
    <property type="entry name" value="FERRICHROME IRON RECEPTOR-RELATED"/>
    <property type="match status" value="1"/>
</dbReference>
<dbReference type="EMBL" id="WSQA01000003">
    <property type="protein sequence ID" value="MVZ61242.1"/>
    <property type="molecule type" value="Genomic_DNA"/>
</dbReference>
<evidence type="ECO:0000256" key="5">
    <source>
        <dbReference type="ARBA" id="ARBA00022692"/>
    </source>
</evidence>
<dbReference type="Gene3D" id="3.55.50.30">
    <property type="match status" value="1"/>
</dbReference>
<feature type="domain" description="Secretin/TonB short N-terminal" evidence="13">
    <location>
        <begin position="64"/>
        <end position="115"/>
    </location>
</feature>
<evidence type="ECO:0000256" key="4">
    <source>
        <dbReference type="ARBA" id="ARBA00022496"/>
    </source>
</evidence>
<dbReference type="AlphaFoldDB" id="A0A6N8L0C2"/>
<evidence type="ECO:0000313" key="15">
    <source>
        <dbReference type="Proteomes" id="UP000435036"/>
    </source>
</evidence>
<dbReference type="InterPro" id="IPR023997">
    <property type="entry name" value="TonB-dep_OMP_SusC/RagA_CS"/>
</dbReference>
<dbReference type="Gene3D" id="2.170.130.10">
    <property type="entry name" value="TonB-dependent receptor, plug domain"/>
    <property type="match status" value="1"/>
</dbReference>
<dbReference type="SMART" id="SM00965">
    <property type="entry name" value="STN"/>
    <property type="match status" value="1"/>
</dbReference>
<evidence type="ECO:0000256" key="3">
    <source>
        <dbReference type="ARBA" id="ARBA00022452"/>
    </source>
</evidence>
<comment type="caution">
    <text evidence="14">The sequence shown here is derived from an EMBL/GenBank/DDBJ whole genome shotgun (WGS) entry which is preliminary data.</text>
</comment>
<comment type="similarity">
    <text evidence="11">Belongs to the TonB-dependent receptor family.</text>
</comment>
<dbReference type="InterPro" id="IPR037066">
    <property type="entry name" value="Plug_dom_sf"/>
</dbReference>
<evidence type="ECO:0000256" key="12">
    <source>
        <dbReference type="SAM" id="Phobius"/>
    </source>
</evidence>
<keyword evidence="4" id="KW-0410">Iron transport</keyword>
<dbReference type="InterPro" id="IPR012910">
    <property type="entry name" value="Plug_dom"/>
</dbReference>
<dbReference type="InterPro" id="IPR011662">
    <property type="entry name" value="Secretin/TonB_short_N"/>
</dbReference>
<evidence type="ECO:0000313" key="14">
    <source>
        <dbReference type="EMBL" id="MVZ61242.1"/>
    </source>
</evidence>
<dbReference type="Gene3D" id="2.60.40.1120">
    <property type="entry name" value="Carboxypeptidase-like, regulatory domain"/>
    <property type="match status" value="1"/>
</dbReference>
<dbReference type="NCBIfam" id="TIGR04056">
    <property type="entry name" value="OMP_RagA_SusC"/>
    <property type="match status" value="1"/>
</dbReference>
<evidence type="ECO:0000256" key="10">
    <source>
        <dbReference type="ARBA" id="ARBA00023237"/>
    </source>
</evidence>
<dbReference type="Pfam" id="PF07660">
    <property type="entry name" value="STN"/>
    <property type="match status" value="1"/>
</dbReference>